<evidence type="ECO:0000313" key="5">
    <source>
        <dbReference type="EMBL" id="MCG2460135.1"/>
    </source>
</evidence>
<evidence type="ECO:0000256" key="1">
    <source>
        <dbReference type="ARBA" id="ARBA00004442"/>
    </source>
</evidence>
<dbReference type="InterPro" id="IPR008969">
    <property type="entry name" value="CarboxyPept-like_regulatory"/>
</dbReference>
<keyword evidence="2" id="KW-0472">Membrane</keyword>
<comment type="subcellular location">
    <subcellularLocation>
        <location evidence="1">Cell outer membrane</location>
    </subcellularLocation>
</comment>
<keyword evidence="5" id="KW-0675">Receptor</keyword>
<evidence type="ECO:0000256" key="4">
    <source>
        <dbReference type="SAM" id="SignalP"/>
    </source>
</evidence>
<sequence>MPLRRSCIFVLLGVLFQSIFAQEASTVTGTVLDRHTTVVPPRVTIAIEGTTISKLIDTDGKFKLVVPLIGEYVLNIAAPDYIVKRLPLGLESKELDLGPIFLEKDIAMESSENLLILSEEDISDEESVSLATGILQATRDVFLNRAAFDFSQAFFRVRGYDSENGMVLINGIPMNKLMDGRPQWNNWGGLNDVTRNQEFTFGLQASDYNFSGVLGSTNIDTRPTGLRPGVRLSASASNRTYAGRFMATYNSGTLKNRFAYSLSGSGRWAKEGYLDGTLYDSYSLYGALEYQINPKNSLLLTAIFASNRRGRSSAITEEVYNLVGNKYNPYWGEQDGKIRNSRERKIQEPIAMLNYLHASEKFALNTGVSYQFGTYAKSRLGYYHAPSPDPTYYRYLPSFYINSPIGANFISANMARQGFLANPQLNWNRLYTANFSPTIQGKAAYVLYDDTTDDRQLNANSIGNLSISEHFKMDFGITYNKLTSDNYAQLEDLLGAEYHEDIDPFSDTKNDLDGTVQKGEGDIFNYHYEIEADALETFVQLQVMFNKWDGFISAGYSKKSYQRDGLYRNERFLDDSFGYGEKLHFSNFGIKGGATYRITGRHFLAIQGAYLNRAPVVQNAYVNPRENNRVVPNLQSEKITTVDLNYYVRLPALMGRVSGFYTRFQNTTDINFFFVDAGVGSDFVQEVVTDLDKLHMGIEIGLEYQISAAVKLSTVASIGKYVYASNPFVSINFDTAGAEEDLINPDGNVNLGISKIKDYKLAQGPQQAYALGLEYRDPKYWWVGMTVNYLANNYASISPILRTQSFYLDPGTGKPFPNATTENVEVLLAQKRLDDFYLLNLIGGKSWLIDGKYIGVFASVNNMFDTVFRTGGYEQSRNGNFGQMAQDNLSGTPSFAPKYWYGYGRTYFLNLAVSF</sequence>
<evidence type="ECO:0000256" key="3">
    <source>
        <dbReference type="ARBA" id="ARBA00023237"/>
    </source>
</evidence>
<proteinExistence type="predicted"/>
<dbReference type="InterPro" id="IPR036942">
    <property type="entry name" value="Beta-barrel_TonB_sf"/>
</dbReference>
<keyword evidence="3" id="KW-0998">Cell outer membrane</keyword>
<organism evidence="5 6">
    <name type="scientific">Cerina litoralis</name>
    <dbReference type="NCBI Taxonomy" id="2874477"/>
    <lineage>
        <taxon>Bacteria</taxon>
        <taxon>Pseudomonadati</taxon>
        <taxon>Bacteroidota</taxon>
        <taxon>Flavobacteriia</taxon>
        <taxon>Flavobacteriales</taxon>
        <taxon>Flavobacteriaceae</taxon>
        <taxon>Cerina</taxon>
    </lineage>
</organism>
<feature type="signal peptide" evidence="4">
    <location>
        <begin position="1"/>
        <end position="21"/>
    </location>
</feature>
<dbReference type="SUPFAM" id="SSF49464">
    <property type="entry name" value="Carboxypeptidase regulatory domain-like"/>
    <property type="match status" value="1"/>
</dbReference>
<dbReference type="Proteomes" id="UP001200642">
    <property type="component" value="Unassembled WGS sequence"/>
</dbReference>
<keyword evidence="6" id="KW-1185">Reference proteome</keyword>
<dbReference type="EMBL" id="JAIRBC010000006">
    <property type="protein sequence ID" value="MCG2460135.1"/>
    <property type="molecule type" value="Genomic_DNA"/>
</dbReference>
<feature type="chain" id="PRO_5042131808" evidence="4">
    <location>
        <begin position="22"/>
        <end position="915"/>
    </location>
</feature>
<dbReference type="SUPFAM" id="SSF56935">
    <property type="entry name" value="Porins"/>
    <property type="match status" value="1"/>
</dbReference>
<keyword evidence="4" id="KW-0732">Signal</keyword>
<protein>
    <submittedName>
        <fullName evidence="5">TonB-dependent receptor</fullName>
    </submittedName>
</protein>
<accession>A0AAE3ETD8</accession>
<name>A0AAE3ETD8_9FLAO</name>
<dbReference type="AlphaFoldDB" id="A0AAE3ETD8"/>
<evidence type="ECO:0000256" key="2">
    <source>
        <dbReference type="ARBA" id="ARBA00023136"/>
    </source>
</evidence>
<evidence type="ECO:0000313" key="6">
    <source>
        <dbReference type="Proteomes" id="UP001200642"/>
    </source>
</evidence>
<comment type="caution">
    <text evidence="5">The sequence shown here is derived from an EMBL/GenBank/DDBJ whole genome shotgun (WGS) entry which is preliminary data.</text>
</comment>
<dbReference type="RefSeq" id="WP_317901279.1">
    <property type="nucleotide sequence ID" value="NZ_JAIRBC010000006.1"/>
</dbReference>
<dbReference type="GO" id="GO:0009279">
    <property type="term" value="C:cell outer membrane"/>
    <property type="evidence" value="ECO:0007669"/>
    <property type="project" value="UniProtKB-SubCell"/>
</dbReference>
<dbReference type="Gene3D" id="2.40.170.20">
    <property type="entry name" value="TonB-dependent receptor, beta-barrel domain"/>
    <property type="match status" value="1"/>
</dbReference>
<reference evidence="5" key="1">
    <citation type="submission" date="2023-02" db="EMBL/GenBank/DDBJ databases">
        <title>Genome of Flavobacteriaceae gen. nov. sp. strain F89.</title>
        <authorList>
            <person name="Wang Y."/>
        </authorList>
    </citation>
    <scope>NUCLEOTIDE SEQUENCE</scope>
    <source>
        <strain evidence="5">F89</strain>
    </source>
</reference>
<gene>
    <name evidence="5" type="ORF">K8352_05205</name>
</gene>